<dbReference type="PANTHER" id="PTHR36896:SF2">
    <property type="entry name" value="OS01G0729500 PROTEIN"/>
    <property type="match status" value="1"/>
</dbReference>
<dbReference type="Proteomes" id="UP000596660">
    <property type="component" value="Unplaced"/>
</dbReference>
<name>A0A803N2T9_CHEQI</name>
<feature type="region of interest" description="Disordered" evidence="1">
    <location>
        <begin position="36"/>
        <end position="56"/>
    </location>
</feature>
<evidence type="ECO:0000313" key="3">
    <source>
        <dbReference type="EnsemblPlants" id="AUR62039495-RA:cds"/>
    </source>
</evidence>
<accession>A0A803N2T9</accession>
<dbReference type="Gramene" id="AUR62039495-RA">
    <property type="protein sequence ID" value="AUR62039495-RA:cds"/>
    <property type="gene ID" value="AUR62039495"/>
</dbReference>
<dbReference type="EnsemblPlants" id="AUR62039495-RA">
    <property type="protein sequence ID" value="AUR62039495-RA:cds"/>
    <property type="gene ID" value="AUR62039495"/>
</dbReference>
<dbReference type="PANTHER" id="PTHR36896">
    <property type="entry name" value="OS01G0729500 PROTEIN"/>
    <property type="match status" value="1"/>
</dbReference>
<feature type="chain" id="PRO_5031141882" evidence="2">
    <location>
        <begin position="30"/>
        <end position="101"/>
    </location>
</feature>
<protein>
    <submittedName>
        <fullName evidence="3">Uncharacterized protein</fullName>
    </submittedName>
</protein>
<feature type="compositionally biased region" description="Low complexity" evidence="1">
    <location>
        <begin position="41"/>
        <end position="53"/>
    </location>
</feature>
<reference evidence="3" key="2">
    <citation type="submission" date="2021-03" db="UniProtKB">
        <authorList>
            <consortium name="EnsemblPlants"/>
        </authorList>
    </citation>
    <scope>IDENTIFICATION</scope>
</reference>
<feature type="signal peptide" evidence="2">
    <location>
        <begin position="1"/>
        <end position="29"/>
    </location>
</feature>
<proteinExistence type="predicted"/>
<dbReference type="AlphaFoldDB" id="A0A803N2T9"/>
<evidence type="ECO:0000256" key="2">
    <source>
        <dbReference type="SAM" id="SignalP"/>
    </source>
</evidence>
<evidence type="ECO:0000313" key="4">
    <source>
        <dbReference type="Proteomes" id="UP000596660"/>
    </source>
</evidence>
<reference evidence="3" key="1">
    <citation type="journal article" date="2017" name="Nature">
        <title>The genome of Chenopodium quinoa.</title>
        <authorList>
            <person name="Jarvis D.E."/>
            <person name="Ho Y.S."/>
            <person name="Lightfoot D.J."/>
            <person name="Schmoeckel S.M."/>
            <person name="Li B."/>
            <person name="Borm T.J.A."/>
            <person name="Ohyanagi H."/>
            <person name="Mineta K."/>
            <person name="Michell C.T."/>
            <person name="Saber N."/>
            <person name="Kharbatia N.M."/>
            <person name="Rupper R.R."/>
            <person name="Sharp A.R."/>
            <person name="Dally N."/>
            <person name="Boughton B.A."/>
            <person name="Woo Y.H."/>
            <person name="Gao G."/>
            <person name="Schijlen E.G.W.M."/>
            <person name="Guo X."/>
            <person name="Momin A.A."/>
            <person name="Negrao S."/>
            <person name="Al-Babili S."/>
            <person name="Gehring C."/>
            <person name="Roessner U."/>
            <person name="Jung C."/>
            <person name="Murphy K."/>
            <person name="Arold S.T."/>
            <person name="Gojobori T."/>
            <person name="van der Linden C.G."/>
            <person name="van Loo E.N."/>
            <person name="Jellen E.N."/>
            <person name="Maughan P.J."/>
            <person name="Tester M."/>
        </authorList>
    </citation>
    <scope>NUCLEOTIDE SEQUENCE [LARGE SCALE GENOMIC DNA]</scope>
    <source>
        <strain evidence="3">cv. PI 614886</strain>
    </source>
</reference>
<dbReference type="OMA" id="DMCFTKS"/>
<organism evidence="3 4">
    <name type="scientific">Chenopodium quinoa</name>
    <name type="common">Quinoa</name>
    <dbReference type="NCBI Taxonomy" id="63459"/>
    <lineage>
        <taxon>Eukaryota</taxon>
        <taxon>Viridiplantae</taxon>
        <taxon>Streptophyta</taxon>
        <taxon>Embryophyta</taxon>
        <taxon>Tracheophyta</taxon>
        <taxon>Spermatophyta</taxon>
        <taxon>Magnoliopsida</taxon>
        <taxon>eudicotyledons</taxon>
        <taxon>Gunneridae</taxon>
        <taxon>Pentapetalae</taxon>
        <taxon>Caryophyllales</taxon>
        <taxon>Chenopodiaceae</taxon>
        <taxon>Chenopodioideae</taxon>
        <taxon>Atripliceae</taxon>
        <taxon>Chenopodium</taxon>
    </lineage>
</organism>
<sequence length="101" mass="11469">MAATRTTSFPSTLTLLFFLLLLFATTSMAVRSSRNLQAASNQKQQTRNTQKNQIPNCGEIVDNSRCNSNPKCRWCRSDVLDSMCTTKPEAWRLPFQIFTCD</sequence>
<evidence type="ECO:0000256" key="1">
    <source>
        <dbReference type="SAM" id="MobiDB-lite"/>
    </source>
</evidence>
<keyword evidence="2" id="KW-0732">Signal</keyword>
<keyword evidence="4" id="KW-1185">Reference proteome</keyword>